<feature type="compositionally biased region" description="Polar residues" evidence="1">
    <location>
        <begin position="12"/>
        <end position="21"/>
    </location>
</feature>
<feature type="compositionally biased region" description="Basic residues" evidence="1">
    <location>
        <begin position="1"/>
        <end position="11"/>
    </location>
</feature>
<organism evidence="2">
    <name type="scientific">Timema monikensis</name>
    <dbReference type="NCBI Taxonomy" id="170555"/>
    <lineage>
        <taxon>Eukaryota</taxon>
        <taxon>Metazoa</taxon>
        <taxon>Ecdysozoa</taxon>
        <taxon>Arthropoda</taxon>
        <taxon>Hexapoda</taxon>
        <taxon>Insecta</taxon>
        <taxon>Pterygota</taxon>
        <taxon>Neoptera</taxon>
        <taxon>Polyneoptera</taxon>
        <taxon>Phasmatodea</taxon>
        <taxon>Timematodea</taxon>
        <taxon>Timematoidea</taxon>
        <taxon>Timematidae</taxon>
        <taxon>Timema</taxon>
    </lineage>
</organism>
<gene>
    <name evidence="2" type="ORF">TMSB3V08_LOCUS301</name>
</gene>
<feature type="region of interest" description="Disordered" evidence="1">
    <location>
        <begin position="388"/>
        <end position="410"/>
    </location>
</feature>
<accession>A0A7R9HI94</accession>
<sequence length="410" mass="47506">MKKQNIKHNKKQVTILSTLSAEASHPKVSVTKHVEPSVQISYRAPFKNKQPQPQNEGSMLPSLIDETQADNDKIELDRRKRKQNRIVKPINKSKQTSNSQNPKLKKELPKTAFVHKVTTSNAEEKSSKNLFRILDVQASSANYFNKIHNIKERPQSTDSRTHLEPDNTVPPRQYLEHVKEMQQHKNIPSKQYNVSRYTNNINNTHLKHNEARVMKPTHTPRSATQEKFSPRCKDSNGKFNKFYDVNKYMERHVLERDDFKGEPAQELTDIKMYSSSGASLNVEQRIKIVNEIQSEIMRWRKEFKAPRFFENICLRHEGNASIEENGDKLHPHPGQGLVLRLEENKHIETPQQSRTTDSYKRYYSSPMASLVLTDSSQLTADSFKKLPDQTTYPYAEPDDLQKNVSSSCHF</sequence>
<feature type="region of interest" description="Disordered" evidence="1">
    <location>
        <begin position="1"/>
        <end position="111"/>
    </location>
</feature>
<proteinExistence type="predicted"/>
<evidence type="ECO:0000313" key="2">
    <source>
        <dbReference type="EMBL" id="CAD7423311.1"/>
    </source>
</evidence>
<dbReference type="EMBL" id="OB792665">
    <property type="protein sequence ID" value="CAD7423311.1"/>
    <property type="molecule type" value="Genomic_DNA"/>
</dbReference>
<dbReference type="AlphaFoldDB" id="A0A7R9HI94"/>
<feature type="compositionally biased region" description="Polar residues" evidence="1">
    <location>
        <begin position="92"/>
        <end position="102"/>
    </location>
</feature>
<evidence type="ECO:0000256" key="1">
    <source>
        <dbReference type="SAM" id="MobiDB-lite"/>
    </source>
</evidence>
<name>A0A7R9HI94_9NEOP</name>
<protein>
    <submittedName>
        <fullName evidence="2">Uncharacterized protein</fullName>
    </submittedName>
</protein>
<reference evidence="2" key="1">
    <citation type="submission" date="2020-11" db="EMBL/GenBank/DDBJ databases">
        <authorList>
            <person name="Tran Van P."/>
        </authorList>
    </citation>
    <scope>NUCLEOTIDE SEQUENCE</scope>
</reference>